<comment type="caution">
    <text evidence="1">The sequence shown here is derived from an EMBL/GenBank/DDBJ whole genome shotgun (WGS) entry which is preliminary data.</text>
</comment>
<dbReference type="OrthoDB" id="9796628at2"/>
<name>U7D7Q0_9BACT</name>
<dbReference type="Proteomes" id="UP000017148">
    <property type="component" value="Unassembled WGS sequence"/>
</dbReference>
<organism evidence="1 2">
    <name type="scientific">Chitinivibrio alkaliphilus ACht1</name>
    <dbReference type="NCBI Taxonomy" id="1313304"/>
    <lineage>
        <taxon>Bacteria</taxon>
        <taxon>Pseudomonadati</taxon>
        <taxon>Fibrobacterota</taxon>
        <taxon>Chitinivibrionia</taxon>
        <taxon>Chitinivibrionales</taxon>
        <taxon>Chitinivibrionaceae</taxon>
        <taxon>Chitinivibrio</taxon>
    </lineage>
</organism>
<accession>U7D7Q0</accession>
<keyword evidence="2" id="KW-1185">Reference proteome</keyword>
<evidence type="ECO:0008006" key="3">
    <source>
        <dbReference type="Google" id="ProtNLM"/>
    </source>
</evidence>
<evidence type="ECO:0000313" key="1">
    <source>
        <dbReference type="EMBL" id="ERP38980.1"/>
    </source>
</evidence>
<proteinExistence type="predicted"/>
<dbReference type="STRING" id="1313304.CALK_0471"/>
<dbReference type="EMBL" id="ASJR01000003">
    <property type="protein sequence ID" value="ERP38980.1"/>
    <property type="molecule type" value="Genomic_DNA"/>
</dbReference>
<dbReference type="AlphaFoldDB" id="U7D7Q0"/>
<sequence>MTLTFVKELHRENNSFIQGEQKIFSYSEKRGAVQGTLPIYDEKSFTELLGNTSNINVVENRRLKKTWRISQEKEQFFLTLPSPLYKAPVSIKKALLTWSDALIGAGLRKGALSPEKRRNLRQIEDVIWGYLQNTNTQLSYPCVAMPERRFYDATGTRYDLYAAFAELNQGYFSGTLSSYMRWGRFGSKTSSHMQICDTHGQTHHLITIAGLYNHPSVPYYALLSVCYHEMLHIACPPRKKGGRRQVHHREFQQREQQFPYYERWQEWLRTNAPKILRWSRAATP</sequence>
<reference evidence="1 2" key="1">
    <citation type="journal article" date="2013" name="Environ. Microbiol.">
        <title>Genome analysis of Chitinivibrio alkaliphilus gen. nov., sp. nov., a novel extremely haloalkaliphilic anaerobic chitinolytic bacterium from the candidate phylum Termite Group 3.</title>
        <authorList>
            <person name="Sorokin D.Y."/>
            <person name="Gumerov V.M."/>
            <person name="Rakitin A.L."/>
            <person name="Beletsky A.V."/>
            <person name="Damste J.S."/>
            <person name="Muyzer G."/>
            <person name="Mardanov A.V."/>
            <person name="Ravin N.V."/>
        </authorList>
    </citation>
    <scope>NUCLEOTIDE SEQUENCE [LARGE SCALE GENOMIC DNA]</scope>
    <source>
        <strain evidence="1 2">ACht1</strain>
    </source>
</reference>
<gene>
    <name evidence="1" type="ORF">CALK_0471</name>
</gene>
<evidence type="ECO:0000313" key="2">
    <source>
        <dbReference type="Proteomes" id="UP000017148"/>
    </source>
</evidence>
<protein>
    <recommendedName>
        <fullName evidence="3">SprT-like domain-containing protein</fullName>
    </recommendedName>
</protein>
<dbReference type="eggNOG" id="COG1451">
    <property type="taxonomic scope" value="Bacteria"/>
</dbReference>